<reference evidence="2 3" key="1">
    <citation type="submission" date="2020-01" db="EMBL/GenBank/DDBJ databases">
        <title>Herbidospora sp. NEAU-GS84 nov., a novel actinomycete isolated from soil.</title>
        <authorList>
            <person name="Han L."/>
        </authorList>
    </citation>
    <scope>NUCLEOTIDE SEQUENCE [LARGE SCALE GENOMIC DNA]</scope>
    <source>
        <strain evidence="2 3">NEAU-GS84</strain>
    </source>
</reference>
<dbReference type="AlphaFoldDB" id="A0A7C9MUK6"/>
<feature type="chain" id="PRO_5028847410" description="PepSY domain-containing protein" evidence="1">
    <location>
        <begin position="29"/>
        <end position="117"/>
    </location>
</feature>
<accession>A0A7C9MUK6</accession>
<sequence>MRRKTAIATGVLAAALAAGVAGVGIASADSDNGTETPDKAPARPTVLVDAAQRTAVGQVAGGWVVSSDLEGTTWEIEVAGTDGTVKEVYVDAAKGTVVQAPADEADDADDANDADDD</sequence>
<dbReference type="Gene3D" id="3.10.450.40">
    <property type="match status" value="1"/>
</dbReference>
<comment type="caution">
    <text evidence="2">The sequence shown here is derived from an EMBL/GenBank/DDBJ whole genome shotgun (WGS) entry which is preliminary data.</text>
</comment>
<keyword evidence="1" id="KW-0732">Signal</keyword>
<evidence type="ECO:0000313" key="2">
    <source>
        <dbReference type="EMBL" id="NAS20611.1"/>
    </source>
</evidence>
<dbReference type="Proteomes" id="UP000479526">
    <property type="component" value="Unassembled WGS sequence"/>
</dbReference>
<protein>
    <recommendedName>
        <fullName evidence="4">PepSY domain-containing protein</fullName>
    </recommendedName>
</protein>
<feature type="signal peptide" evidence="1">
    <location>
        <begin position="1"/>
        <end position="28"/>
    </location>
</feature>
<organism evidence="2 3">
    <name type="scientific">Herbidospora solisilvae</name>
    <dbReference type="NCBI Taxonomy" id="2696284"/>
    <lineage>
        <taxon>Bacteria</taxon>
        <taxon>Bacillati</taxon>
        <taxon>Actinomycetota</taxon>
        <taxon>Actinomycetes</taxon>
        <taxon>Streptosporangiales</taxon>
        <taxon>Streptosporangiaceae</taxon>
        <taxon>Herbidospora</taxon>
    </lineage>
</organism>
<keyword evidence="3" id="KW-1185">Reference proteome</keyword>
<evidence type="ECO:0008006" key="4">
    <source>
        <dbReference type="Google" id="ProtNLM"/>
    </source>
</evidence>
<dbReference type="RefSeq" id="WP_161478092.1">
    <property type="nucleotide sequence ID" value="NZ_WXEW01000001.1"/>
</dbReference>
<gene>
    <name evidence="2" type="ORF">GT755_02800</name>
</gene>
<evidence type="ECO:0000313" key="3">
    <source>
        <dbReference type="Proteomes" id="UP000479526"/>
    </source>
</evidence>
<dbReference type="EMBL" id="WXEW01000001">
    <property type="protein sequence ID" value="NAS20611.1"/>
    <property type="molecule type" value="Genomic_DNA"/>
</dbReference>
<proteinExistence type="predicted"/>
<name>A0A7C9MUK6_9ACTN</name>
<evidence type="ECO:0000256" key="1">
    <source>
        <dbReference type="SAM" id="SignalP"/>
    </source>
</evidence>